<dbReference type="RefSeq" id="WP_253669083.1">
    <property type="nucleotide sequence ID" value="NZ_JAMTCP010000007.1"/>
</dbReference>
<dbReference type="InterPro" id="IPR039498">
    <property type="entry name" value="NTP_transf_5"/>
</dbReference>
<feature type="compositionally biased region" description="Pro residues" evidence="1">
    <location>
        <begin position="1"/>
        <end position="10"/>
    </location>
</feature>
<gene>
    <name evidence="2" type="ORF">LX15_001831</name>
</gene>
<dbReference type="Pfam" id="PF14907">
    <property type="entry name" value="NTP_transf_5"/>
    <property type="match status" value="1"/>
</dbReference>
<keyword evidence="3" id="KW-1185">Reference proteome</keyword>
<name>A0ABT1HRJ5_STRSD</name>
<dbReference type="EMBL" id="JAMTCP010000007">
    <property type="protein sequence ID" value="MCP2258137.1"/>
    <property type="molecule type" value="Genomic_DNA"/>
</dbReference>
<proteinExistence type="predicted"/>
<evidence type="ECO:0000313" key="3">
    <source>
        <dbReference type="Proteomes" id="UP001205311"/>
    </source>
</evidence>
<dbReference type="Proteomes" id="UP001205311">
    <property type="component" value="Unassembled WGS sequence"/>
</dbReference>
<organism evidence="2 3">
    <name type="scientific">Streptoalloteichus tenebrarius (strain ATCC 17920 / DSM 40477 / JCM 4838 / CBS 697.72 / NBRC 16177 / NCIMB 11028 / NRRL B-12390 / A12253. 1 / ISP 5477)</name>
    <name type="common">Streptomyces tenebrarius</name>
    <dbReference type="NCBI Taxonomy" id="1933"/>
    <lineage>
        <taxon>Bacteria</taxon>
        <taxon>Bacillati</taxon>
        <taxon>Actinomycetota</taxon>
        <taxon>Actinomycetes</taxon>
        <taxon>Pseudonocardiales</taxon>
        <taxon>Pseudonocardiaceae</taxon>
        <taxon>Streptoalloteichus</taxon>
    </lineage>
</organism>
<evidence type="ECO:0000313" key="2">
    <source>
        <dbReference type="EMBL" id="MCP2258137.1"/>
    </source>
</evidence>
<sequence length="478" mass="51461">MGIRRPPSPGRTPRGNPGEPVVPGFAPELTFALLRPRVPHADNLPRLLHPVTSGTRTPAQAADIIRRNRAVLLAESALRRCGNHPVVTELLAELAPLSAERRRRSATIDRSCALLDELARGLGVGVWGIKGLSSRVGYPEPALREMRDVDVSVHGRDEAFALARALRGHGFVTDTGELPWLKADRHGVPYGQYKLTGPDGFAAIDLHFGPGYSTGHCGLLPVPPPTAPGLTPLPQVDNLRPMLGNSGGDIHITVKDVNDLWVVAGAMSDDEAAAVVADARAAALDGHLAAIAGVALSVSRVDERRREVLSAFAGGRERRAERPVLATGLMRRTSRVRVLRTATRAYRQAGAHTDSVALRVWAVLSALAYYSVPLRPRLTPLPPVRSTPRPWRCVRLVPLSLARDLAERGEAGLRDWAGDALPEPAASRAPGGVRFRRVGTGQVVVDGDGDRDGHRDAVFIPTVWFLLSRPMIRRAGAQ</sequence>
<reference evidence="2 3" key="1">
    <citation type="submission" date="2022-06" db="EMBL/GenBank/DDBJ databases">
        <title>Genomic Encyclopedia of Archaeal and Bacterial Type Strains, Phase II (KMG-II): from individual species to whole genera.</title>
        <authorList>
            <person name="Goeker M."/>
        </authorList>
    </citation>
    <scope>NUCLEOTIDE SEQUENCE [LARGE SCALE GENOMIC DNA]</scope>
    <source>
        <strain evidence="2 3">DSM 40477</strain>
    </source>
</reference>
<evidence type="ECO:0000256" key="1">
    <source>
        <dbReference type="SAM" id="MobiDB-lite"/>
    </source>
</evidence>
<comment type="caution">
    <text evidence="2">The sequence shown here is derived from an EMBL/GenBank/DDBJ whole genome shotgun (WGS) entry which is preliminary data.</text>
</comment>
<accession>A0ABT1HRJ5</accession>
<protein>
    <submittedName>
        <fullName evidence="2">Nucleotidyltransferase</fullName>
    </submittedName>
</protein>
<feature type="region of interest" description="Disordered" evidence="1">
    <location>
        <begin position="1"/>
        <end position="22"/>
    </location>
</feature>